<evidence type="ECO:0000256" key="2">
    <source>
        <dbReference type="ARBA" id="ARBA00007663"/>
    </source>
</evidence>
<dbReference type="PROSITE" id="PS51163">
    <property type="entry name" value="YRDC"/>
    <property type="match status" value="1"/>
</dbReference>
<feature type="domain" description="YrdC-like" evidence="15">
    <location>
        <begin position="3"/>
        <end position="189"/>
    </location>
</feature>
<proteinExistence type="inferred from homology"/>
<feature type="binding site" evidence="14">
    <location>
        <position position="48"/>
    </location>
    <ligand>
        <name>ATP</name>
        <dbReference type="ChEBI" id="CHEBI:30616"/>
    </ligand>
</feature>
<gene>
    <name evidence="16" type="ORF">LX80_02543</name>
</gene>
<dbReference type="GO" id="GO:0003725">
    <property type="term" value="F:double-stranded RNA binding"/>
    <property type="evidence" value="ECO:0007669"/>
    <property type="project" value="UniProtKB-UniRule"/>
</dbReference>
<evidence type="ECO:0000256" key="14">
    <source>
        <dbReference type="PIRSR" id="PIRSR004930-1"/>
    </source>
</evidence>
<keyword evidence="7 13" id="KW-0819">tRNA processing</keyword>
<feature type="binding site" evidence="14">
    <location>
        <position position="171"/>
    </location>
    <ligand>
        <name>L-threonine</name>
        <dbReference type="ChEBI" id="CHEBI:57926"/>
    </ligand>
</feature>
<dbReference type="PIRSF" id="PIRSF004930">
    <property type="entry name" value="Tln_factor_SUA5"/>
    <property type="match status" value="1"/>
</dbReference>
<name>A0A2W7RJF4_9BACT</name>
<dbReference type="InterPro" id="IPR017945">
    <property type="entry name" value="DHBP_synth_RibB-like_a/b_dom"/>
</dbReference>
<dbReference type="Gene3D" id="3.40.50.11030">
    <property type="entry name" value="Threonylcarbamoyl-AMP synthase, C-terminal domain"/>
    <property type="match status" value="1"/>
</dbReference>
<reference evidence="16 17" key="1">
    <citation type="submission" date="2018-06" db="EMBL/GenBank/DDBJ databases">
        <title>Genomic Encyclopedia of Archaeal and Bacterial Type Strains, Phase II (KMG-II): from individual species to whole genera.</title>
        <authorList>
            <person name="Goeker M."/>
        </authorList>
    </citation>
    <scope>NUCLEOTIDE SEQUENCE [LARGE SCALE GENOMIC DNA]</scope>
    <source>
        <strain evidence="16 17">DSM 23241</strain>
    </source>
</reference>
<keyword evidence="17" id="KW-1185">Reference proteome</keyword>
<evidence type="ECO:0000256" key="10">
    <source>
        <dbReference type="ARBA" id="ARBA00022840"/>
    </source>
</evidence>
<feature type="binding site" evidence="14">
    <location>
        <position position="111"/>
    </location>
    <ligand>
        <name>L-threonine</name>
        <dbReference type="ChEBI" id="CHEBI:57926"/>
    </ligand>
</feature>
<dbReference type="PANTHER" id="PTHR17490">
    <property type="entry name" value="SUA5"/>
    <property type="match status" value="1"/>
</dbReference>
<sequence length="321" mass="35516">MITTNIAQAKEALMQNDVVAIPTETVYGLAGNAFSETAVKKIFALKKRPFYNPLIVHIGSAEQLQEIALDIPPMAMQLAKAFWPGPLTLLLKKQSSIPDLVTAGSTMVAVRMPNHPLTLQLLQALPFPLVAPSANPFTSISPTNALHVYQYFKEEVPVILDGGACSKGVESTIVGFDEKGPVLYRLGALALEDIEAVTHMPLRIMNNAQHNRPDAPGMLGRHYAPRTVTYLTDNVEELLQQFQGKKIGLLLWKAKINPNNHYSIYYLSANQNMEEATSNLYALLHDLDKQELDVIIAERLPNEGLGRTINDRLQRATRQAE</sequence>
<keyword evidence="9 13" id="KW-0547">Nucleotide-binding</keyword>
<evidence type="ECO:0000256" key="11">
    <source>
        <dbReference type="ARBA" id="ARBA00029774"/>
    </source>
</evidence>
<accession>A0A2W7RJF4</accession>
<dbReference type="RefSeq" id="WP_111297036.1">
    <property type="nucleotide sequence ID" value="NZ_QKZV01000010.1"/>
</dbReference>
<feature type="binding site" evidence="14">
    <location>
        <position position="185"/>
    </location>
    <ligand>
        <name>ATP</name>
        <dbReference type="ChEBI" id="CHEBI:30616"/>
    </ligand>
</feature>
<evidence type="ECO:0000256" key="3">
    <source>
        <dbReference type="ARBA" id="ARBA00012584"/>
    </source>
</evidence>
<evidence type="ECO:0000256" key="12">
    <source>
        <dbReference type="ARBA" id="ARBA00048366"/>
    </source>
</evidence>
<dbReference type="Pfam" id="PF03481">
    <property type="entry name" value="Sua5_C"/>
    <property type="match status" value="1"/>
</dbReference>
<evidence type="ECO:0000313" key="17">
    <source>
        <dbReference type="Proteomes" id="UP000249720"/>
    </source>
</evidence>
<dbReference type="Proteomes" id="UP000249720">
    <property type="component" value="Unassembled WGS sequence"/>
</dbReference>
<dbReference type="InterPro" id="IPR006070">
    <property type="entry name" value="Sua5-like_dom"/>
</dbReference>
<dbReference type="InterPro" id="IPR005145">
    <property type="entry name" value="Sua5_C"/>
</dbReference>
<evidence type="ECO:0000256" key="8">
    <source>
        <dbReference type="ARBA" id="ARBA00022695"/>
    </source>
</evidence>
<feature type="binding site" evidence="14">
    <location>
        <position position="133"/>
    </location>
    <ligand>
        <name>ATP</name>
        <dbReference type="ChEBI" id="CHEBI:30616"/>
    </ligand>
</feature>
<evidence type="ECO:0000259" key="15">
    <source>
        <dbReference type="PROSITE" id="PS51163"/>
    </source>
</evidence>
<dbReference type="InterPro" id="IPR010923">
    <property type="entry name" value="T(6)A37_SUA5"/>
</dbReference>
<keyword evidence="8 13" id="KW-0548">Nucleotidyltransferase</keyword>
<dbReference type="OrthoDB" id="9814580at2"/>
<dbReference type="AlphaFoldDB" id="A0A2W7RJF4"/>
<dbReference type="EMBL" id="QKZV01000010">
    <property type="protein sequence ID" value="PZX60524.1"/>
    <property type="molecule type" value="Genomic_DNA"/>
</dbReference>
<evidence type="ECO:0000256" key="9">
    <source>
        <dbReference type="ARBA" id="ARBA00022741"/>
    </source>
</evidence>
<comment type="subcellular location">
    <subcellularLocation>
        <location evidence="1 13">Cytoplasm</location>
    </subcellularLocation>
</comment>
<feature type="binding site" evidence="14">
    <location>
        <position position="25"/>
    </location>
    <ligand>
        <name>L-threonine</name>
        <dbReference type="ChEBI" id="CHEBI:57926"/>
    </ligand>
</feature>
<feature type="binding site" evidence="14">
    <location>
        <position position="52"/>
    </location>
    <ligand>
        <name>ATP</name>
        <dbReference type="ChEBI" id="CHEBI:30616"/>
    </ligand>
</feature>
<evidence type="ECO:0000256" key="4">
    <source>
        <dbReference type="ARBA" id="ARBA00015492"/>
    </source>
</evidence>
<dbReference type="GO" id="GO:0005737">
    <property type="term" value="C:cytoplasm"/>
    <property type="evidence" value="ECO:0007669"/>
    <property type="project" value="UniProtKB-SubCell"/>
</dbReference>
<protein>
    <recommendedName>
        <fullName evidence="4 13">Threonylcarbamoyl-AMP synthase</fullName>
        <shortName evidence="13">TC-AMP synthase</shortName>
        <ecNumber evidence="3 13">2.7.7.87</ecNumber>
    </recommendedName>
    <alternativeName>
        <fullName evidence="11 13">L-threonylcarbamoyladenylate synthase</fullName>
    </alternativeName>
</protein>
<feature type="binding site" evidence="14">
    <location>
        <position position="131"/>
    </location>
    <ligand>
        <name>L-threonine</name>
        <dbReference type="ChEBI" id="CHEBI:57926"/>
    </ligand>
</feature>
<dbReference type="GO" id="GO:0006450">
    <property type="term" value="P:regulation of translational fidelity"/>
    <property type="evidence" value="ECO:0007669"/>
    <property type="project" value="TreeGrafter"/>
</dbReference>
<evidence type="ECO:0000313" key="16">
    <source>
        <dbReference type="EMBL" id="PZX60524.1"/>
    </source>
</evidence>
<feature type="binding site" evidence="14">
    <location>
        <position position="141"/>
    </location>
    <ligand>
        <name>ATP</name>
        <dbReference type="ChEBI" id="CHEBI:30616"/>
    </ligand>
</feature>
<dbReference type="InterPro" id="IPR050156">
    <property type="entry name" value="TC-AMP_synthase_SUA5"/>
</dbReference>
<keyword evidence="10 13" id="KW-0067">ATP-binding</keyword>
<keyword evidence="6 13" id="KW-0808">Transferase</keyword>
<organism evidence="16 17">
    <name type="scientific">Hydrotalea sandarakina</name>
    <dbReference type="NCBI Taxonomy" id="1004304"/>
    <lineage>
        <taxon>Bacteria</taxon>
        <taxon>Pseudomonadati</taxon>
        <taxon>Bacteroidota</taxon>
        <taxon>Chitinophagia</taxon>
        <taxon>Chitinophagales</taxon>
        <taxon>Chitinophagaceae</taxon>
        <taxon>Hydrotalea</taxon>
    </lineage>
</organism>
<evidence type="ECO:0000256" key="6">
    <source>
        <dbReference type="ARBA" id="ARBA00022679"/>
    </source>
</evidence>
<feature type="binding site" evidence="14">
    <location>
        <position position="223"/>
    </location>
    <ligand>
        <name>ATP</name>
        <dbReference type="ChEBI" id="CHEBI:30616"/>
    </ligand>
</feature>
<evidence type="ECO:0000256" key="5">
    <source>
        <dbReference type="ARBA" id="ARBA00022490"/>
    </source>
</evidence>
<dbReference type="FunFam" id="3.90.870.10:FF:000009">
    <property type="entry name" value="Threonylcarbamoyl-AMP synthase, putative"/>
    <property type="match status" value="1"/>
</dbReference>
<evidence type="ECO:0000256" key="13">
    <source>
        <dbReference type="PIRNR" id="PIRNR004930"/>
    </source>
</evidence>
<comment type="similarity">
    <text evidence="2 13">Belongs to the SUA5 family.</text>
</comment>
<evidence type="ECO:0000256" key="1">
    <source>
        <dbReference type="ARBA" id="ARBA00004496"/>
    </source>
</evidence>
<keyword evidence="5 13" id="KW-0963">Cytoplasm</keyword>
<dbReference type="PANTHER" id="PTHR17490:SF16">
    <property type="entry name" value="THREONYLCARBAMOYL-AMP SYNTHASE"/>
    <property type="match status" value="1"/>
</dbReference>
<feature type="binding site" evidence="14">
    <location>
        <position position="57"/>
    </location>
    <ligand>
        <name>L-threonine</name>
        <dbReference type="ChEBI" id="CHEBI:57926"/>
    </ligand>
</feature>
<comment type="catalytic activity">
    <reaction evidence="12 13">
        <text>L-threonine + hydrogencarbonate + ATP = L-threonylcarbamoyladenylate + diphosphate + H2O</text>
        <dbReference type="Rhea" id="RHEA:36407"/>
        <dbReference type="ChEBI" id="CHEBI:15377"/>
        <dbReference type="ChEBI" id="CHEBI:17544"/>
        <dbReference type="ChEBI" id="CHEBI:30616"/>
        <dbReference type="ChEBI" id="CHEBI:33019"/>
        <dbReference type="ChEBI" id="CHEBI:57926"/>
        <dbReference type="ChEBI" id="CHEBI:73682"/>
        <dbReference type="EC" id="2.7.7.87"/>
    </reaction>
</comment>
<dbReference type="EC" id="2.7.7.87" evidence="3 13"/>
<dbReference type="InterPro" id="IPR038385">
    <property type="entry name" value="Sua5/YwlC_C"/>
</dbReference>
<dbReference type="NCBIfam" id="TIGR00057">
    <property type="entry name" value="L-threonylcarbamoyladenylate synthase"/>
    <property type="match status" value="1"/>
</dbReference>
<comment type="function">
    <text evidence="13">Required for the formation of a threonylcarbamoyl group on adenosine at position 37 (t(6)A37) in tRNAs that read codons beginning with adenine.</text>
</comment>
<evidence type="ECO:0000256" key="7">
    <source>
        <dbReference type="ARBA" id="ARBA00022694"/>
    </source>
</evidence>
<dbReference type="Pfam" id="PF01300">
    <property type="entry name" value="Sua5_yciO_yrdC"/>
    <property type="match status" value="1"/>
</dbReference>
<dbReference type="GO" id="GO:0008033">
    <property type="term" value="P:tRNA processing"/>
    <property type="evidence" value="ECO:0007669"/>
    <property type="project" value="UniProtKB-KW"/>
</dbReference>
<dbReference type="GO" id="GO:0000049">
    <property type="term" value="F:tRNA binding"/>
    <property type="evidence" value="ECO:0007669"/>
    <property type="project" value="TreeGrafter"/>
</dbReference>
<dbReference type="GO" id="GO:0061710">
    <property type="term" value="F:L-threonylcarbamoyladenylate synthase"/>
    <property type="evidence" value="ECO:0007669"/>
    <property type="project" value="UniProtKB-EC"/>
</dbReference>
<dbReference type="Gene3D" id="3.90.870.10">
    <property type="entry name" value="DHBP synthase"/>
    <property type="match status" value="1"/>
</dbReference>
<comment type="caution">
    <text evidence="16">The sequence shown here is derived from an EMBL/GenBank/DDBJ whole genome shotgun (WGS) entry which is preliminary data.</text>
</comment>
<dbReference type="GO" id="GO:0005524">
    <property type="term" value="F:ATP binding"/>
    <property type="evidence" value="ECO:0007669"/>
    <property type="project" value="UniProtKB-UniRule"/>
</dbReference>
<dbReference type="SUPFAM" id="SSF55821">
    <property type="entry name" value="YrdC/RibB"/>
    <property type="match status" value="1"/>
</dbReference>